<organism evidence="2 3">
    <name type="scientific">Halogranum gelatinilyticum</name>
    <dbReference type="NCBI Taxonomy" id="660521"/>
    <lineage>
        <taxon>Archaea</taxon>
        <taxon>Methanobacteriati</taxon>
        <taxon>Methanobacteriota</taxon>
        <taxon>Stenosarchaea group</taxon>
        <taxon>Halobacteria</taxon>
        <taxon>Halobacteriales</taxon>
        <taxon>Haloferacaceae</taxon>
    </lineage>
</organism>
<dbReference type="AlphaFoldDB" id="A0A1G9U0B9"/>
<name>A0A1G9U0B9_9EURY</name>
<dbReference type="InterPro" id="IPR058361">
    <property type="entry name" value="DUF8048"/>
</dbReference>
<evidence type="ECO:0000313" key="3">
    <source>
        <dbReference type="Proteomes" id="UP000199451"/>
    </source>
</evidence>
<sequence length="118" mass="13302">MTEFPIEGQVLVLAAAKASVAPNALPELLSRVQADLGPRLDDYRREFECVAEDDERVTFLVPSDHWTTVGDRLGCNRRETDAVRRAHTEQLRRLGSRLGRRDEFETALEIREAVVVGV</sequence>
<dbReference type="OrthoDB" id="235313at2157"/>
<accession>A0A1G9U0B9</accession>
<dbReference type="EMBL" id="FNHL01000002">
    <property type="protein sequence ID" value="SDM53263.1"/>
    <property type="molecule type" value="Genomic_DNA"/>
</dbReference>
<evidence type="ECO:0000259" key="1">
    <source>
        <dbReference type="Pfam" id="PF26222"/>
    </source>
</evidence>
<feature type="domain" description="DUF8048" evidence="1">
    <location>
        <begin position="5"/>
        <end position="117"/>
    </location>
</feature>
<reference evidence="3" key="1">
    <citation type="submission" date="2016-10" db="EMBL/GenBank/DDBJ databases">
        <authorList>
            <person name="Varghese N."/>
            <person name="Submissions S."/>
        </authorList>
    </citation>
    <scope>NUCLEOTIDE SEQUENCE [LARGE SCALE GENOMIC DNA]</scope>
    <source>
        <strain evidence="3">CGMCC 1.10119</strain>
    </source>
</reference>
<protein>
    <recommendedName>
        <fullName evidence="1">DUF8048 domain-containing protein</fullName>
    </recommendedName>
</protein>
<dbReference type="Proteomes" id="UP000199451">
    <property type="component" value="Unassembled WGS sequence"/>
</dbReference>
<dbReference type="RefSeq" id="WP_089697208.1">
    <property type="nucleotide sequence ID" value="NZ_FNHL01000002.1"/>
</dbReference>
<gene>
    <name evidence="2" type="ORF">SAMN04487949_1983</name>
</gene>
<evidence type="ECO:0000313" key="2">
    <source>
        <dbReference type="EMBL" id="SDM53263.1"/>
    </source>
</evidence>
<dbReference type="STRING" id="660521.SAMN04487949_1983"/>
<keyword evidence="3" id="KW-1185">Reference proteome</keyword>
<proteinExistence type="predicted"/>
<dbReference type="Pfam" id="PF26222">
    <property type="entry name" value="DUF8048"/>
    <property type="match status" value="1"/>
</dbReference>